<evidence type="ECO:0000313" key="3">
    <source>
        <dbReference type="Proteomes" id="UP000645555"/>
    </source>
</evidence>
<feature type="region of interest" description="Disordered" evidence="1">
    <location>
        <begin position="136"/>
        <end position="155"/>
    </location>
</feature>
<keyword evidence="3" id="KW-1185">Reference proteome</keyword>
<comment type="caution">
    <text evidence="2">The sequence shown here is derived from an EMBL/GenBank/DDBJ whole genome shotgun (WGS) entry which is preliminary data.</text>
</comment>
<dbReference type="EMBL" id="BMWD01000009">
    <property type="protein sequence ID" value="GGX60851.1"/>
    <property type="molecule type" value="Genomic_DNA"/>
</dbReference>
<dbReference type="AlphaFoldDB" id="A0A918KFF3"/>
<reference evidence="2" key="1">
    <citation type="journal article" date="2014" name="Int. J. Syst. Evol. Microbiol.">
        <title>Complete genome sequence of Corynebacterium casei LMG S-19264T (=DSM 44701T), isolated from a smear-ripened cheese.</title>
        <authorList>
            <consortium name="US DOE Joint Genome Institute (JGI-PGF)"/>
            <person name="Walter F."/>
            <person name="Albersmeier A."/>
            <person name="Kalinowski J."/>
            <person name="Ruckert C."/>
        </authorList>
    </citation>
    <scope>NUCLEOTIDE SEQUENCE</scope>
    <source>
        <strain evidence="2">JCM 4956</strain>
    </source>
</reference>
<name>A0A918KFF3_9ACTN</name>
<dbReference type="Proteomes" id="UP000645555">
    <property type="component" value="Unassembled WGS sequence"/>
</dbReference>
<sequence length="155" mass="16280">MDTADRFAPIDIPVCHAPHPGDPAARLARDIRAAMSAEDGTISVALRDDAGPSCELAAERQDDSSGPAGTLVGEGLLWRVGHLGRRLTGRATAYPRPTIAGADDETVWRLWADLAHSYLSGFLAAVRTRAATFGPGGHRTLASSTGADRLRLGTP</sequence>
<reference evidence="2" key="2">
    <citation type="submission" date="2020-09" db="EMBL/GenBank/DDBJ databases">
        <authorList>
            <person name="Sun Q."/>
            <person name="Ohkuma M."/>
        </authorList>
    </citation>
    <scope>NUCLEOTIDE SEQUENCE</scope>
    <source>
        <strain evidence="2">JCM 4956</strain>
    </source>
</reference>
<accession>A0A918KFF3</accession>
<gene>
    <name evidence="2" type="ORF">GCM10010515_30810</name>
</gene>
<evidence type="ECO:0000313" key="2">
    <source>
        <dbReference type="EMBL" id="GGX60851.1"/>
    </source>
</evidence>
<organism evidence="2 3">
    <name type="scientific">Streptomyces fructofermentans</name>
    <dbReference type="NCBI Taxonomy" id="152141"/>
    <lineage>
        <taxon>Bacteria</taxon>
        <taxon>Bacillati</taxon>
        <taxon>Actinomycetota</taxon>
        <taxon>Actinomycetes</taxon>
        <taxon>Kitasatosporales</taxon>
        <taxon>Streptomycetaceae</taxon>
        <taxon>Streptomyces</taxon>
    </lineage>
</organism>
<proteinExistence type="predicted"/>
<evidence type="ECO:0000256" key="1">
    <source>
        <dbReference type="SAM" id="MobiDB-lite"/>
    </source>
</evidence>
<protein>
    <submittedName>
        <fullName evidence="2">Uncharacterized protein</fullName>
    </submittedName>
</protein>